<keyword evidence="2" id="KW-0175">Coiled coil</keyword>
<feature type="coiled-coil region" evidence="2">
    <location>
        <begin position="83"/>
        <end position="120"/>
    </location>
</feature>
<accession>A0A3D9H6U1</accession>
<feature type="domain" description="HTH merR-type" evidence="3">
    <location>
        <begin position="8"/>
        <end position="75"/>
    </location>
</feature>
<reference evidence="4 5" key="1">
    <citation type="submission" date="2018-07" db="EMBL/GenBank/DDBJ databases">
        <title>Genomic Encyclopedia of Type Strains, Phase III (KMG-III): the genomes of soil and plant-associated and newly described type strains.</title>
        <authorList>
            <person name="Whitman W."/>
        </authorList>
    </citation>
    <scope>NUCLEOTIDE SEQUENCE [LARGE SCALE GENOMIC DNA]</scope>
    <source>
        <strain evidence="4 5">CECT 8488</strain>
    </source>
</reference>
<evidence type="ECO:0000313" key="5">
    <source>
        <dbReference type="Proteomes" id="UP000256845"/>
    </source>
</evidence>
<dbReference type="GO" id="GO:0003677">
    <property type="term" value="F:DNA binding"/>
    <property type="evidence" value="ECO:0007669"/>
    <property type="project" value="UniProtKB-KW"/>
</dbReference>
<dbReference type="SUPFAM" id="SSF46955">
    <property type="entry name" value="Putative DNA-binding domain"/>
    <property type="match status" value="1"/>
</dbReference>
<sequence>MADSSSDFYTVPELAKEFGITPRAIRFYETKGLLQPQRAGNTRIYTKRDRARLIVILRGKRLGFTLAEISEFLELYDVDTTQISQIQMLVTKVRERVSDLEEQRKALETVLVELRDIEQQCVDALSEKGAEIPTT</sequence>
<protein>
    <submittedName>
        <fullName evidence="4">DNA-binding transcriptional MerR regulator</fullName>
    </submittedName>
</protein>
<dbReference type="Gene3D" id="1.10.1660.10">
    <property type="match status" value="1"/>
</dbReference>
<dbReference type="InterPro" id="IPR009061">
    <property type="entry name" value="DNA-bd_dom_put_sf"/>
</dbReference>
<evidence type="ECO:0000256" key="2">
    <source>
        <dbReference type="SAM" id="Coils"/>
    </source>
</evidence>
<name>A0A3D9H6U1_9PROT</name>
<organism evidence="4 5">
    <name type="scientific">Aestuariispira insulae</name>
    <dbReference type="NCBI Taxonomy" id="1461337"/>
    <lineage>
        <taxon>Bacteria</taxon>
        <taxon>Pseudomonadati</taxon>
        <taxon>Pseudomonadota</taxon>
        <taxon>Alphaproteobacteria</taxon>
        <taxon>Rhodospirillales</taxon>
        <taxon>Kiloniellaceae</taxon>
        <taxon>Aestuariispira</taxon>
    </lineage>
</organism>
<dbReference type="GO" id="GO:0003700">
    <property type="term" value="F:DNA-binding transcription factor activity"/>
    <property type="evidence" value="ECO:0007669"/>
    <property type="project" value="InterPro"/>
</dbReference>
<dbReference type="InterPro" id="IPR000551">
    <property type="entry name" value="MerR-type_HTH_dom"/>
</dbReference>
<evidence type="ECO:0000256" key="1">
    <source>
        <dbReference type="ARBA" id="ARBA00023125"/>
    </source>
</evidence>
<dbReference type="SMART" id="SM00422">
    <property type="entry name" value="HTH_MERR"/>
    <property type="match status" value="1"/>
</dbReference>
<dbReference type="AlphaFoldDB" id="A0A3D9H6U1"/>
<evidence type="ECO:0000313" key="4">
    <source>
        <dbReference type="EMBL" id="RED44666.1"/>
    </source>
</evidence>
<keyword evidence="1 4" id="KW-0238">DNA-binding</keyword>
<gene>
    <name evidence="4" type="ORF">DFP90_11428</name>
</gene>
<keyword evidence="5" id="KW-1185">Reference proteome</keyword>
<dbReference type="PROSITE" id="PS50937">
    <property type="entry name" value="HTH_MERR_2"/>
    <property type="match status" value="1"/>
</dbReference>
<dbReference type="PANTHER" id="PTHR30204:SF58">
    <property type="entry name" value="HTH-TYPE TRANSCRIPTIONAL REGULATOR YFMP"/>
    <property type="match status" value="1"/>
</dbReference>
<proteinExistence type="predicted"/>
<dbReference type="InterPro" id="IPR047057">
    <property type="entry name" value="MerR_fam"/>
</dbReference>
<dbReference type="Pfam" id="PF13411">
    <property type="entry name" value="MerR_1"/>
    <property type="match status" value="1"/>
</dbReference>
<dbReference type="CDD" id="cd04776">
    <property type="entry name" value="HTH_GnyR"/>
    <property type="match status" value="1"/>
</dbReference>
<dbReference type="PANTHER" id="PTHR30204">
    <property type="entry name" value="REDOX-CYCLING DRUG-SENSING TRANSCRIPTIONAL ACTIVATOR SOXR"/>
    <property type="match status" value="1"/>
</dbReference>
<dbReference type="EMBL" id="QRDW01000014">
    <property type="protein sequence ID" value="RED44666.1"/>
    <property type="molecule type" value="Genomic_DNA"/>
</dbReference>
<evidence type="ECO:0000259" key="3">
    <source>
        <dbReference type="PROSITE" id="PS50937"/>
    </source>
</evidence>
<dbReference type="OrthoDB" id="9803659at2"/>
<dbReference type="Proteomes" id="UP000256845">
    <property type="component" value="Unassembled WGS sequence"/>
</dbReference>
<comment type="caution">
    <text evidence="4">The sequence shown here is derived from an EMBL/GenBank/DDBJ whole genome shotgun (WGS) entry which is preliminary data.</text>
</comment>